<keyword evidence="3" id="KW-1185">Reference proteome</keyword>
<accession>Q2G6U2</accession>
<feature type="region of interest" description="Disordered" evidence="1">
    <location>
        <begin position="42"/>
        <end position="70"/>
    </location>
</feature>
<dbReference type="AlphaFoldDB" id="Q2G6U2"/>
<dbReference type="Proteomes" id="UP000009134">
    <property type="component" value="Chromosome"/>
</dbReference>
<proteinExistence type="predicted"/>
<dbReference type="HOGENOM" id="CLU_2356943_0_0_5"/>
<dbReference type="KEGG" id="nar:Saro_1991"/>
<evidence type="ECO:0000313" key="3">
    <source>
        <dbReference type="Proteomes" id="UP000009134"/>
    </source>
</evidence>
<reference evidence="3" key="1">
    <citation type="submission" date="2006-01" db="EMBL/GenBank/DDBJ databases">
        <title>Complete sequence of Novosphingobium aromaticivorans DSM 12444.</title>
        <authorList>
            <consortium name="US DOE Joint Genome Institute"/>
            <person name="Copeland A."/>
            <person name="Lucas S."/>
            <person name="Lapidus A."/>
            <person name="Barry K."/>
            <person name="Detter J.C."/>
            <person name="Glavina T."/>
            <person name="Hammon N."/>
            <person name="Israni S."/>
            <person name="Pitluck S."/>
            <person name="Chain P."/>
            <person name="Malfatti S."/>
            <person name="Shin M."/>
            <person name="Vergez L."/>
            <person name="Schmutz J."/>
            <person name="Larimer F."/>
            <person name="Land M."/>
            <person name="Kyrpides N."/>
            <person name="Ivanova N."/>
            <person name="Fredrickson J."/>
            <person name="Balkwill D."/>
            <person name="Romine M.F."/>
            <person name="Richardson P."/>
        </authorList>
    </citation>
    <scope>NUCLEOTIDE SEQUENCE [LARGE SCALE GENOMIC DNA]</scope>
    <source>
        <strain evidence="3">ATCC 700278 / DSM 12444 / CCUG 56034 / CIP 105152 / NBRC 16084 / F199</strain>
    </source>
</reference>
<gene>
    <name evidence="2" type="ordered locus">Saro_1991</name>
</gene>
<organism evidence="2 3">
    <name type="scientific">Novosphingobium aromaticivorans (strain ATCC 700278 / DSM 12444 / CCUG 56034 / CIP 105152 / NBRC 16084 / F199)</name>
    <dbReference type="NCBI Taxonomy" id="279238"/>
    <lineage>
        <taxon>Bacteria</taxon>
        <taxon>Pseudomonadati</taxon>
        <taxon>Pseudomonadota</taxon>
        <taxon>Alphaproteobacteria</taxon>
        <taxon>Sphingomonadales</taxon>
        <taxon>Sphingomonadaceae</taxon>
        <taxon>Novosphingobium</taxon>
    </lineage>
</organism>
<protein>
    <submittedName>
        <fullName evidence="2">Uncharacterized protein</fullName>
    </submittedName>
</protein>
<sequence>MECLSGAVMRILLALLAMITGLSLPEVAFAVSRTEVADAGVSASATASAEQRQQRCAGRGGAVPQKRTSARRKTVWLPAPALIRPCGIELSDRARE</sequence>
<evidence type="ECO:0000256" key="1">
    <source>
        <dbReference type="SAM" id="MobiDB-lite"/>
    </source>
</evidence>
<evidence type="ECO:0000313" key="2">
    <source>
        <dbReference type="EMBL" id="ABD26431.1"/>
    </source>
</evidence>
<name>Q2G6U2_NOVAD</name>
<dbReference type="EMBL" id="CP000248">
    <property type="protein sequence ID" value="ABD26431.1"/>
    <property type="molecule type" value="Genomic_DNA"/>
</dbReference>